<dbReference type="InParanoid" id="A0A7R8YR71"/>
<evidence type="ECO:0000256" key="4">
    <source>
        <dbReference type="ARBA" id="ARBA00022806"/>
    </source>
</evidence>
<dbReference type="OMA" id="SSAWESC"/>
<dbReference type="InterPro" id="IPR057437">
    <property type="entry name" value="PIF1/LRR1_PH"/>
</dbReference>
<evidence type="ECO:0000313" key="17">
    <source>
        <dbReference type="EMBL" id="CAD7079184.1"/>
    </source>
</evidence>
<evidence type="ECO:0000256" key="13">
    <source>
        <dbReference type="HAMAP-Rule" id="MF_03176"/>
    </source>
</evidence>
<dbReference type="CDD" id="cd18037">
    <property type="entry name" value="DEXSc_Pif1_like"/>
    <property type="match status" value="1"/>
</dbReference>
<dbReference type="GO" id="GO:0016787">
    <property type="term" value="F:hydrolase activity"/>
    <property type="evidence" value="ECO:0007669"/>
    <property type="project" value="UniProtKB-KW"/>
</dbReference>
<dbReference type="FunFam" id="3.40.50.300:FF:000805">
    <property type="entry name" value="ATP-dependent DNA helicase PIF1"/>
    <property type="match status" value="1"/>
</dbReference>
<feature type="DNA-binding region" evidence="13">
    <location>
        <begin position="576"/>
        <end position="595"/>
    </location>
</feature>
<keyword evidence="18" id="KW-1185">Reference proteome</keyword>
<evidence type="ECO:0000256" key="12">
    <source>
        <dbReference type="ARBA" id="ARBA00065873"/>
    </source>
</evidence>
<dbReference type="GO" id="GO:0006310">
    <property type="term" value="P:DNA recombination"/>
    <property type="evidence" value="ECO:0007669"/>
    <property type="project" value="UniProtKB-UniRule"/>
</dbReference>
<keyword evidence="3 13" id="KW-0378">Hydrolase</keyword>
<keyword evidence="7 13" id="KW-0496">Mitochondrion</keyword>
<dbReference type="Pfam" id="PF05970">
    <property type="entry name" value="PIF1"/>
    <property type="match status" value="1"/>
</dbReference>
<dbReference type="EMBL" id="LR899009">
    <property type="protein sequence ID" value="CAD7079184.1"/>
    <property type="molecule type" value="Genomic_DNA"/>
</dbReference>
<evidence type="ECO:0000256" key="11">
    <source>
        <dbReference type="ARBA" id="ARBA00023242"/>
    </source>
</evidence>
<dbReference type="FunCoup" id="A0A7R8YR71">
    <property type="interactions" value="531"/>
</dbReference>
<comment type="similarity">
    <text evidence="13">Belongs to the helicase family. PIF1 subfamily.</text>
</comment>
<feature type="binding site" evidence="13">
    <location>
        <begin position="222"/>
        <end position="229"/>
    </location>
    <ligand>
        <name>ATP</name>
        <dbReference type="ChEBI" id="CHEBI:30616"/>
    </ligand>
</feature>
<feature type="domain" description="DNA helicase Pif1-like 2B" evidence="15">
    <location>
        <begin position="465"/>
        <end position="506"/>
    </location>
</feature>
<evidence type="ECO:0000256" key="9">
    <source>
        <dbReference type="ARBA" id="ARBA00023204"/>
    </source>
</evidence>
<dbReference type="CDD" id="cd18809">
    <property type="entry name" value="SF1_C_RecD"/>
    <property type="match status" value="1"/>
</dbReference>
<proteinExistence type="inferred from homology"/>
<evidence type="ECO:0000256" key="1">
    <source>
        <dbReference type="ARBA" id="ARBA00022741"/>
    </source>
</evidence>
<dbReference type="InterPro" id="IPR010285">
    <property type="entry name" value="DNA_helicase_pif1-like_DEAD"/>
</dbReference>
<evidence type="ECO:0000259" key="14">
    <source>
        <dbReference type="Pfam" id="PF05970"/>
    </source>
</evidence>
<feature type="domain" description="PIF1/LRR1 pleckstrin homology" evidence="16">
    <location>
        <begin position="8"/>
        <end position="113"/>
    </location>
</feature>
<comment type="subunit">
    <text evidence="12">Monomer. Interacts with telomerase.</text>
</comment>
<protein>
    <recommendedName>
        <fullName evidence="13">ATP-dependent DNA helicase PIF1</fullName>
        <ecNumber evidence="13">5.6.2.3</ecNumber>
    </recommendedName>
    <alternativeName>
        <fullName evidence="13">DNA 5'-3' helicase PIF1</fullName>
    </alternativeName>
    <alternativeName>
        <fullName evidence="13">DNA repair and recombination helicase PIF1</fullName>
    </alternativeName>
</protein>
<dbReference type="GO" id="GO:0006281">
    <property type="term" value="P:DNA repair"/>
    <property type="evidence" value="ECO:0007669"/>
    <property type="project" value="UniProtKB-UniRule"/>
</dbReference>
<feature type="domain" description="DNA helicase Pif1-like DEAD-box helicase" evidence="14">
    <location>
        <begin position="200"/>
        <end position="404"/>
    </location>
</feature>
<dbReference type="InterPro" id="IPR051055">
    <property type="entry name" value="PIF1_helicase"/>
</dbReference>
<evidence type="ECO:0000313" key="18">
    <source>
        <dbReference type="Proteomes" id="UP000594454"/>
    </source>
</evidence>
<name>A0A7R8YR71_HERIL</name>
<evidence type="ECO:0000256" key="8">
    <source>
        <dbReference type="ARBA" id="ARBA00023172"/>
    </source>
</evidence>
<comment type="cofactor">
    <cofactor evidence="13">
        <name>Mg(2+)</name>
        <dbReference type="ChEBI" id="CHEBI:18420"/>
    </cofactor>
</comment>
<comment type="catalytic activity">
    <reaction evidence="13">
        <text>ATP + H2O = ADP + phosphate + H(+)</text>
        <dbReference type="Rhea" id="RHEA:13065"/>
        <dbReference type="ChEBI" id="CHEBI:15377"/>
        <dbReference type="ChEBI" id="CHEBI:15378"/>
        <dbReference type="ChEBI" id="CHEBI:30616"/>
        <dbReference type="ChEBI" id="CHEBI:43474"/>
        <dbReference type="ChEBI" id="CHEBI:456216"/>
        <dbReference type="EC" id="5.6.2.3"/>
    </reaction>
</comment>
<evidence type="ECO:0000256" key="2">
    <source>
        <dbReference type="ARBA" id="ARBA00022763"/>
    </source>
</evidence>
<evidence type="ECO:0000256" key="6">
    <source>
        <dbReference type="ARBA" id="ARBA00023125"/>
    </source>
</evidence>
<keyword evidence="4 13" id="KW-0347">Helicase</keyword>
<keyword evidence="10 13" id="KW-0413">Isomerase</keyword>
<keyword evidence="11 13" id="KW-0539">Nucleus</keyword>
<dbReference type="Pfam" id="PF25344">
    <property type="entry name" value="PH_LRR1"/>
    <property type="match status" value="1"/>
</dbReference>
<keyword evidence="6 13" id="KW-0238">DNA-binding</keyword>
<dbReference type="HAMAP" id="MF_03176">
    <property type="entry name" value="PIF1"/>
    <property type="match status" value="1"/>
</dbReference>
<dbReference type="GO" id="GO:0005739">
    <property type="term" value="C:mitochondrion"/>
    <property type="evidence" value="ECO:0007669"/>
    <property type="project" value="UniProtKB-SubCell"/>
</dbReference>
<accession>A0A7R8YR71</accession>
<gene>
    <name evidence="13" type="primary">PIF1</name>
    <name evidence="17" type="ORF">HERILL_LOCUS2413</name>
</gene>
<dbReference type="GO" id="GO:0000723">
    <property type="term" value="P:telomere maintenance"/>
    <property type="evidence" value="ECO:0007669"/>
    <property type="project" value="InterPro"/>
</dbReference>
<dbReference type="Proteomes" id="UP000594454">
    <property type="component" value="Chromosome 1"/>
</dbReference>
<dbReference type="GO" id="GO:0003677">
    <property type="term" value="F:DNA binding"/>
    <property type="evidence" value="ECO:0007669"/>
    <property type="project" value="UniProtKB-KW"/>
</dbReference>
<keyword evidence="9 13" id="KW-0234">DNA repair</keyword>
<dbReference type="InterPro" id="IPR027417">
    <property type="entry name" value="P-loop_NTPase"/>
</dbReference>
<dbReference type="InterPro" id="IPR049163">
    <property type="entry name" value="Pif1-like_2B_dom"/>
</dbReference>
<keyword evidence="1 13" id="KW-0547">Nucleotide-binding</keyword>
<dbReference type="GO" id="GO:0005634">
    <property type="term" value="C:nucleus"/>
    <property type="evidence" value="ECO:0007669"/>
    <property type="project" value="UniProtKB-SubCell"/>
</dbReference>
<dbReference type="PANTHER" id="PTHR47642:SF7">
    <property type="entry name" value="ATP-DEPENDENT DNA HELICASE PIF1"/>
    <property type="match status" value="1"/>
</dbReference>
<keyword evidence="5 13" id="KW-0067">ATP-binding</keyword>
<dbReference type="Pfam" id="PF21530">
    <property type="entry name" value="Pif1_2B_dom"/>
    <property type="match status" value="1"/>
</dbReference>
<dbReference type="GO" id="GO:0043139">
    <property type="term" value="F:5'-3' DNA helicase activity"/>
    <property type="evidence" value="ECO:0007669"/>
    <property type="project" value="UniProtKB-UniRule"/>
</dbReference>
<evidence type="ECO:0000256" key="10">
    <source>
        <dbReference type="ARBA" id="ARBA00023235"/>
    </source>
</evidence>
<organism evidence="17 18">
    <name type="scientific">Hermetia illucens</name>
    <name type="common">Black soldier fly</name>
    <dbReference type="NCBI Taxonomy" id="343691"/>
    <lineage>
        <taxon>Eukaryota</taxon>
        <taxon>Metazoa</taxon>
        <taxon>Ecdysozoa</taxon>
        <taxon>Arthropoda</taxon>
        <taxon>Hexapoda</taxon>
        <taxon>Insecta</taxon>
        <taxon>Pterygota</taxon>
        <taxon>Neoptera</taxon>
        <taxon>Endopterygota</taxon>
        <taxon>Diptera</taxon>
        <taxon>Brachycera</taxon>
        <taxon>Stratiomyomorpha</taxon>
        <taxon>Stratiomyidae</taxon>
        <taxon>Hermetiinae</taxon>
        <taxon>Hermetia</taxon>
    </lineage>
</organism>
<dbReference type="Gene3D" id="3.40.50.300">
    <property type="entry name" value="P-loop containing nucleotide triphosphate hydrolases"/>
    <property type="match status" value="2"/>
</dbReference>
<dbReference type="GO" id="GO:0005524">
    <property type="term" value="F:ATP binding"/>
    <property type="evidence" value="ECO:0007669"/>
    <property type="project" value="UniProtKB-UniRule"/>
</dbReference>
<evidence type="ECO:0000259" key="16">
    <source>
        <dbReference type="Pfam" id="PF25344"/>
    </source>
</evidence>
<keyword evidence="2 13" id="KW-0227">DNA damage</keyword>
<dbReference type="InterPro" id="IPR048293">
    <property type="entry name" value="PIF1_RRM3_pfh1"/>
</dbReference>
<reference evidence="17 18" key="1">
    <citation type="submission" date="2020-11" db="EMBL/GenBank/DDBJ databases">
        <authorList>
            <person name="Wallbank WR R."/>
            <person name="Pardo Diaz C."/>
            <person name="Kozak K."/>
            <person name="Martin S."/>
            <person name="Jiggins C."/>
            <person name="Moest M."/>
            <person name="Warren A I."/>
            <person name="Generalovic N T."/>
            <person name="Byers J.R.P. K."/>
            <person name="Montejo-Kovacevich G."/>
            <person name="Yen C E."/>
        </authorList>
    </citation>
    <scope>NUCLEOTIDE SEQUENCE [LARGE SCALE GENOMIC DNA]</scope>
</reference>
<dbReference type="AlphaFoldDB" id="A0A7R8YR71"/>
<keyword evidence="8 13" id="KW-0233">DNA recombination</keyword>
<dbReference type="SUPFAM" id="SSF52540">
    <property type="entry name" value="P-loop containing nucleoside triphosphate hydrolases"/>
    <property type="match status" value="2"/>
</dbReference>
<dbReference type="OrthoDB" id="272985at2759"/>
<dbReference type="PANTHER" id="PTHR47642">
    <property type="entry name" value="ATP-DEPENDENT DNA HELICASE"/>
    <property type="match status" value="1"/>
</dbReference>
<evidence type="ECO:0000256" key="5">
    <source>
        <dbReference type="ARBA" id="ARBA00022840"/>
    </source>
</evidence>
<comment type="subcellular location">
    <subcellularLocation>
        <location evidence="13">Nucleus</location>
    </subcellularLocation>
    <subcellularLocation>
        <location evidence="13">Mitochondrion</location>
    </subcellularLocation>
</comment>
<dbReference type="FunFam" id="3.40.50.300:FF:003367">
    <property type="entry name" value="ATP-dependent DNA helicase PIF1"/>
    <property type="match status" value="1"/>
</dbReference>
<dbReference type="EC" id="5.6.2.3" evidence="13"/>
<sequence length="660" mass="72909">MEPTDSVVTCAVNIEWQTATGTTGRKLTYKIATLRLIRNDVREMYVEVSPDKAKPTKLKLKDVTVHKKFMTEGKASIKFNADRCILFLSNAPPGPLVAFLRTLVIKLGGHAGESEAQVQKNLRAHLLSGKPTTFEDVSPVTTAEMIMARKAAGLVKKATMTTPSPPHAKKRKFEELKSDGKLPLPKKLYTPSPLIEEDIKLNGEQNEVLQACLSGKNIFFTGSAGTGKSLLLKKIISTLPPDGTVATASTGVAACLIGGTTLHNFAGIGGGDASLARCIELASRSSSAQIWRKCKRLIIDEISMIDSKFFDKIEAVARNIRRNDKPFGGIQLILCGDFFQLPPVIKREDFGPNGTPPEKRFCFQAEAWEKCIQMVYELKQVHRQTDAQFVKILNHIRIGHITDEIVDRLLATSRQKIEANGILATQLCSHTNDANAINESKLENLSGEKFVFKAEDSDPTMTKQLNNQLQVPGELVLKIGAQVMLLRNINVSAGLVNGARGIVSKFKDGVPIVKFKNNHEYFCKHEKFMVRTAAGALVVRKQIPLKLAWAFSIHKSQGLTLDCVEMSLSKVFEAGQAYVALSRAKSLDSIRVLDFDKKQVWANAEVLRFYKLFRRRIHDMTMIPLGEKNGRGNGKSGTSRDGKLAKLKKSLMEKPLVTIC</sequence>
<comment type="function">
    <text evidence="13">DNA-dependent ATPase and 5'-3' DNA helicase required for the maintenance of both mitochondrial and nuclear genome stability.</text>
</comment>
<evidence type="ECO:0000256" key="3">
    <source>
        <dbReference type="ARBA" id="ARBA00022801"/>
    </source>
</evidence>
<evidence type="ECO:0000259" key="15">
    <source>
        <dbReference type="Pfam" id="PF21530"/>
    </source>
</evidence>
<evidence type="ECO:0000256" key="7">
    <source>
        <dbReference type="ARBA" id="ARBA00023128"/>
    </source>
</evidence>